<evidence type="ECO:0000256" key="6">
    <source>
        <dbReference type="ARBA" id="ARBA00024998"/>
    </source>
</evidence>
<keyword evidence="4 8" id="KW-0689">Ribosomal protein</keyword>
<comment type="subunit">
    <text evidence="8">Part of the 30S ribosomal subunit. Forms a tight complex with proteins S10 and S14.</text>
</comment>
<organism evidence="11 12">
    <name type="scientific">Candidatus Berkelbacteria bacterium CG_4_10_14_0_2_um_filter_35_9_33_12</name>
    <dbReference type="NCBI Taxonomy" id="1974499"/>
    <lineage>
        <taxon>Bacteria</taxon>
        <taxon>Candidatus Berkelbacteria</taxon>
    </lineage>
</organism>
<dbReference type="Gene3D" id="3.30.1140.32">
    <property type="entry name" value="Ribosomal protein S3, C-terminal domain"/>
    <property type="match status" value="1"/>
</dbReference>
<evidence type="ECO:0000256" key="8">
    <source>
        <dbReference type="HAMAP-Rule" id="MF_01309"/>
    </source>
</evidence>
<dbReference type="InterPro" id="IPR018280">
    <property type="entry name" value="Ribosomal_uS3_CS"/>
</dbReference>
<evidence type="ECO:0000256" key="7">
    <source>
        <dbReference type="ARBA" id="ARBA00035257"/>
    </source>
</evidence>
<reference evidence="12" key="1">
    <citation type="submission" date="2017-09" db="EMBL/GenBank/DDBJ databases">
        <title>Depth-based differentiation of microbial function through sediment-hosted aquifers and enrichment of novel symbionts in the deep terrestrial subsurface.</title>
        <authorList>
            <person name="Probst A.J."/>
            <person name="Ladd B."/>
            <person name="Jarett J.K."/>
            <person name="Geller-Mcgrath D.E."/>
            <person name="Sieber C.M.K."/>
            <person name="Emerson J.B."/>
            <person name="Anantharaman K."/>
            <person name="Thomas B.C."/>
            <person name="Malmstrom R."/>
            <person name="Stieglmeier M."/>
            <person name="Klingl A."/>
            <person name="Woyke T."/>
            <person name="Ryan C.M."/>
            <person name="Banfield J.F."/>
        </authorList>
    </citation>
    <scope>NUCLEOTIDE SEQUENCE [LARGE SCALE GENOMIC DNA]</scope>
</reference>
<accession>A0A2M7W4L4</accession>
<dbReference type="HAMAP" id="MF_01309_B">
    <property type="entry name" value="Ribosomal_uS3_B"/>
    <property type="match status" value="1"/>
</dbReference>
<comment type="function">
    <text evidence="6 8">Binds the lower part of the 30S subunit head. Binds mRNA in the 70S ribosome, positioning it for translation.</text>
</comment>
<comment type="similarity">
    <text evidence="1 8 9">Belongs to the universal ribosomal protein uS3 family.</text>
</comment>
<dbReference type="GO" id="GO:0003729">
    <property type="term" value="F:mRNA binding"/>
    <property type="evidence" value="ECO:0007669"/>
    <property type="project" value="UniProtKB-UniRule"/>
</dbReference>
<dbReference type="EMBL" id="PFQF01000015">
    <property type="protein sequence ID" value="PJA20755.1"/>
    <property type="molecule type" value="Genomic_DNA"/>
</dbReference>
<evidence type="ECO:0000256" key="5">
    <source>
        <dbReference type="ARBA" id="ARBA00023274"/>
    </source>
</evidence>
<evidence type="ECO:0000256" key="4">
    <source>
        <dbReference type="ARBA" id="ARBA00022980"/>
    </source>
</evidence>
<evidence type="ECO:0000259" key="10">
    <source>
        <dbReference type="PROSITE" id="PS50823"/>
    </source>
</evidence>
<dbReference type="GO" id="GO:0022627">
    <property type="term" value="C:cytosolic small ribosomal subunit"/>
    <property type="evidence" value="ECO:0007669"/>
    <property type="project" value="TreeGrafter"/>
</dbReference>
<dbReference type="Pfam" id="PF00189">
    <property type="entry name" value="Ribosomal_S3_C"/>
    <property type="match status" value="1"/>
</dbReference>
<dbReference type="FunFam" id="3.30.300.20:FF:000001">
    <property type="entry name" value="30S ribosomal protein S3"/>
    <property type="match status" value="1"/>
</dbReference>
<dbReference type="GO" id="GO:0019843">
    <property type="term" value="F:rRNA binding"/>
    <property type="evidence" value="ECO:0007669"/>
    <property type="project" value="UniProtKB-UniRule"/>
</dbReference>
<dbReference type="GO" id="GO:0003735">
    <property type="term" value="F:structural constituent of ribosome"/>
    <property type="evidence" value="ECO:0007669"/>
    <property type="project" value="InterPro"/>
</dbReference>
<evidence type="ECO:0000256" key="1">
    <source>
        <dbReference type="ARBA" id="ARBA00010761"/>
    </source>
</evidence>
<dbReference type="InterPro" id="IPR009019">
    <property type="entry name" value="KH_sf_prok-type"/>
</dbReference>
<dbReference type="InterPro" id="IPR057258">
    <property type="entry name" value="Ribosomal_uS3"/>
</dbReference>
<evidence type="ECO:0000256" key="2">
    <source>
        <dbReference type="ARBA" id="ARBA00022730"/>
    </source>
</evidence>
<dbReference type="InterPro" id="IPR001351">
    <property type="entry name" value="Ribosomal_uS3_C"/>
</dbReference>
<evidence type="ECO:0000256" key="3">
    <source>
        <dbReference type="ARBA" id="ARBA00022884"/>
    </source>
</evidence>
<dbReference type="InterPro" id="IPR015946">
    <property type="entry name" value="KH_dom-like_a/b"/>
</dbReference>
<evidence type="ECO:0000313" key="11">
    <source>
        <dbReference type="EMBL" id="PJA20755.1"/>
    </source>
</evidence>
<proteinExistence type="inferred from homology"/>
<dbReference type="InterPro" id="IPR036419">
    <property type="entry name" value="Ribosomal_S3_C_sf"/>
</dbReference>
<dbReference type="SUPFAM" id="SSF54814">
    <property type="entry name" value="Prokaryotic type KH domain (KH-domain type II)"/>
    <property type="match status" value="1"/>
</dbReference>
<comment type="caution">
    <text evidence="11">The sequence shown here is derived from an EMBL/GenBank/DDBJ whole genome shotgun (WGS) entry which is preliminary data.</text>
</comment>
<dbReference type="Proteomes" id="UP000230137">
    <property type="component" value="Unassembled WGS sequence"/>
</dbReference>
<dbReference type="PROSITE" id="PS50823">
    <property type="entry name" value="KH_TYPE_2"/>
    <property type="match status" value="1"/>
</dbReference>
<dbReference type="Gene3D" id="3.30.300.20">
    <property type="match status" value="1"/>
</dbReference>
<dbReference type="PANTHER" id="PTHR11760:SF19">
    <property type="entry name" value="SMALL RIBOSOMAL SUBUNIT PROTEIN US3C"/>
    <property type="match status" value="1"/>
</dbReference>
<keyword evidence="3 8" id="KW-0694">RNA-binding</keyword>
<dbReference type="InterPro" id="IPR005704">
    <property type="entry name" value="Ribosomal_uS3_bac-typ"/>
</dbReference>
<dbReference type="Pfam" id="PF07650">
    <property type="entry name" value="KH_2"/>
    <property type="match status" value="1"/>
</dbReference>
<keyword evidence="2 8" id="KW-0699">rRNA-binding</keyword>
<dbReference type="GO" id="GO:0006412">
    <property type="term" value="P:translation"/>
    <property type="evidence" value="ECO:0007669"/>
    <property type="project" value="UniProtKB-UniRule"/>
</dbReference>
<dbReference type="NCBIfam" id="TIGR01009">
    <property type="entry name" value="rpsC_bact"/>
    <property type="match status" value="1"/>
</dbReference>
<dbReference type="PROSITE" id="PS00548">
    <property type="entry name" value="RIBOSOMAL_S3"/>
    <property type="match status" value="1"/>
</dbReference>
<name>A0A2M7W4L4_9BACT</name>
<sequence>MGQKISPLSNRLMITKDWKSCWFASGKNYRDKLIEDIKMRDYIIQNYGINYAIEKVIIKRSLKDITIDIHSARPGLIIGRQGKGIEDFKKNIENFLFKNKLPSRKIKLNVTEVKKPEIKATLIAQNIGQQVSRRIPYRRAVKGAISKAMETGARGVKVVISGRLNGAEISRSEKYSQGTIPISTLKNNIDFYVFHAKTTYGVIGIKVWVFDGKQIL</sequence>
<dbReference type="CDD" id="cd02412">
    <property type="entry name" value="KH-II_30S_S3"/>
    <property type="match status" value="1"/>
</dbReference>
<dbReference type="SUPFAM" id="SSF54821">
    <property type="entry name" value="Ribosomal protein S3 C-terminal domain"/>
    <property type="match status" value="1"/>
</dbReference>
<keyword evidence="5 8" id="KW-0687">Ribonucleoprotein</keyword>
<dbReference type="PANTHER" id="PTHR11760">
    <property type="entry name" value="30S/40S RIBOSOMAL PROTEIN S3"/>
    <property type="match status" value="1"/>
</dbReference>
<protein>
    <recommendedName>
        <fullName evidence="7 8">Small ribosomal subunit protein uS3</fullName>
    </recommendedName>
</protein>
<dbReference type="InterPro" id="IPR004044">
    <property type="entry name" value="KH_dom_type_2"/>
</dbReference>
<dbReference type="AlphaFoldDB" id="A0A2M7W4L4"/>
<evidence type="ECO:0000313" key="12">
    <source>
        <dbReference type="Proteomes" id="UP000230137"/>
    </source>
</evidence>
<feature type="domain" description="KH type-2" evidence="10">
    <location>
        <begin position="39"/>
        <end position="114"/>
    </location>
</feature>
<evidence type="ECO:0000256" key="9">
    <source>
        <dbReference type="RuleBase" id="RU003624"/>
    </source>
</evidence>
<gene>
    <name evidence="8" type="primary">rpsC</name>
    <name evidence="11" type="ORF">COX60_00730</name>
</gene>